<name>A0A6A4S950_SCOMX</name>
<dbReference type="AlphaFoldDB" id="A0A6A4S950"/>
<dbReference type="EMBL" id="VEVO01000017">
    <property type="protein sequence ID" value="KAF0028130.1"/>
    <property type="molecule type" value="Genomic_DNA"/>
</dbReference>
<accession>A0A6A4S950</accession>
<evidence type="ECO:0000313" key="2">
    <source>
        <dbReference type="Proteomes" id="UP000438429"/>
    </source>
</evidence>
<reference evidence="1 2" key="1">
    <citation type="submission" date="2019-06" db="EMBL/GenBank/DDBJ databases">
        <title>Draft genomes of female and male turbot (Scophthalmus maximus).</title>
        <authorList>
            <person name="Xu H."/>
            <person name="Xu X.-W."/>
            <person name="Shao C."/>
            <person name="Chen S."/>
        </authorList>
    </citation>
    <scope>NUCLEOTIDE SEQUENCE [LARGE SCALE GENOMIC DNA]</scope>
    <source>
        <strain evidence="1">Ysfricsl-2016a</strain>
        <tissue evidence="1">Blood</tissue>
    </source>
</reference>
<gene>
    <name evidence="1" type="ORF">F2P81_019217</name>
</gene>
<protein>
    <submittedName>
        <fullName evidence="1">Uncharacterized protein</fullName>
    </submittedName>
</protein>
<comment type="caution">
    <text evidence="1">The sequence shown here is derived from an EMBL/GenBank/DDBJ whole genome shotgun (WGS) entry which is preliminary data.</text>
</comment>
<organism evidence="1 2">
    <name type="scientific">Scophthalmus maximus</name>
    <name type="common">Turbot</name>
    <name type="synonym">Psetta maxima</name>
    <dbReference type="NCBI Taxonomy" id="52904"/>
    <lineage>
        <taxon>Eukaryota</taxon>
        <taxon>Metazoa</taxon>
        <taxon>Chordata</taxon>
        <taxon>Craniata</taxon>
        <taxon>Vertebrata</taxon>
        <taxon>Euteleostomi</taxon>
        <taxon>Actinopterygii</taxon>
        <taxon>Neopterygii</taxon>
        <taxon>Teleostei</taxon>
        <taxon>Neoteleostei</taxon>
        <taxon>Acanthomorphata</taxon>
        <taxon>Carangaria</taxon>
        <taxon>Pleuronectiformes</taxon>
        <taxon>Pleuronectoidei</taxon>
        <taxon>Scophthalmidae</taxon>
        <taxon>Scophthalmus</taxon>
    </lineage>
</organism>
<evidence type="ECO:0000313" key="1">
    <source>
        <dbReference type="EMBL" id="KAF0028130.1"/>
    </source>
</evidence>
<proteinExistence type="predicted"/>
<dbReference type="Proteomes" id="UP000438429">
    <property type="component" value="Unassembled WGS sequence"/>
</dbReference>
<sequence length="98" mass="10910">MVFSAADSARRASYCNVYEPPLGDRTREWDGSPSPCVERAVKPRLSSWWSLTVRPPHTCVFDGDTKQANDAGDISPLVTENAVWSKIESLCAYKMRSS</sequence>